<protein>
    <submittedName>
        <fullName evidence="1">Uncharacterized protein</fullName>
    </submittedName>
</protein>
<reference evidence="1 2" key="1">
    <citation type="journal article" date="2013" name="Proc. Natl. Acad. Sci. U.S.A.">
        <title>The king cobra genome reveals dynamic gene evolution and adaptation in the snake venom system.</title>
        <authorList>
            <person name="Vonk F.J."/>
            <person name="Casewell N.R."/>
            <person name="Henkel C.V."/>
            <person name="Heimberg A.M."/>
            <person name="Jansen H.J."/>
            <person name="McCleary R.J."/>
            <person name="Kerkkamp H.M."/>
            <person name="Vos R.A."/>
            <person name="Guerreiro I."/>
            <person name="Calvete J.J."/>
            <person name="Wuster W."/>
            <person name="Woods A.E."/>
            <person name="Logan J.M."/>
            <person name="Harrison R.A."/>
            <person name="Castoe T.A."/>
            <person name="de Koning A.P."/>
            <person name="Pollock D.D."/>
            <person name="Yandell M."/>
            <person name="Calderon D."/>
            <person name="Renjifo C."/>
            <person name="Currier R.B."/>
            <person name="Salgado D."/>
            <person name="Pla D."/>
            <person name="Sanz L."/>
            <person name="Hyder A.S."/>
            <person name="Ribeiro J.M."/>
            <person name="Arntzen J.W."/>
            <person name="van den Thillart G.E."/>
            <person name="Boetzer M."/>
            <person name="Pirovano W."/>
            <person name="Dirks R.P."/>
            <person name="Spaink H.P."/>
            <person name="Duboule D."/>
            <person name="McGlinn E."/>
            <person name="Kini R.M."/>
            <person name="Richardson M.K."/>
        </authorList>
    </citation>
    <scope>NUCLEOTIDE SEQUENCE</scope>
    <source>
        <tissue evidence="1">Blood</tissue>
    </source>
</reference>
<proteinExistence type="predicted"/>
<sequence>MKWALPNYALYIPQALPSYFTSFSCFNFVRCKELDKFKMTVLPLSHPPPKKETANY</sequence>
<evidence type="ECO:0000313" key="2">
    <source>
        <dbReference type="Proteomes" id="UP000018936"/>
    </source>
</evidence>
<accession>V8NXG5</accession>
<organism evidence="1 2">
    <name type="scientific">Ophiophagus hannah</name>
    <name type="common">King cobra</name>
    <name type="synonym">Naja hannah</name>
    <dbReference type="NCBI Taxonomy" id="8665"/>
    <lineage>
        <taxon>Eukaryota</taxon>
        <taxon>Metazoa</taxon>
        <taxon>Chordata</taxon>
        <taxon>Craniata</taxon>
        <taxon>Vertebrata</taxon>
        <taxon>Euteleostomi</taxon>
        <taxon>Lepidosauria</taxon>
        <taxon>Squamata</taxon>
        <taxon>Bifurcata</taxon>
        <taxon>Unidentata</taxon>
        <taxon>Episquamata</taxon>
        <taxon>Toxicofera</taxon>
        <taxon>Serpentes</taxon>
        <taxon>Colubroidea</taxon>
        <taxon>Elapidae</taxon>
        <taxon>Elapinae</taxon>
        <taxon>Ophiophagus</taxon>
    </lineage>
</organism>
<name>V8NXG5_OPHHA</name>
<dbReference type="EMBL" id="AZIM01001611">
    <property type="protein sequence ID" value="ETE66262.1"/>
    <property type="molecule type" value="Genomic_DNA"/>
</dbReference>
<keyword evidence="2" id="KW-1185">Reference proteome</keyword>
<dbReference type="AlphaFoldDB" id="V8NXG5"/>
<gene>
    <name evidence="1" type="ORF">L345_07958</name>
</gene>
<dbReference type="Proteomes" id="UP000018936">
    <property type="component" value="Unassembled WGS sequence"/>
</dbReference>
<evidence type="ECO:0000313" key="1">
    <source>
        <dbReference type="EMBL" id="ETE66262.1"/>
    </source>
</evidence>
<comment type="caution">
    <text evidence="1">The sequence shown here is derived from an EMBL/GenBank/DDBJ whole genome shotgun (WGS) entry which is preliminary data.</text>
</comment>
<dbReference type="PROSITE" id="PS51257">
    <property type="entry name" value="PROKAR_LIPOPROTEIN"/>
    <property type="match status" value="1"/>
</dbReference>